<dbReference type="Proteomes" id="UP001212997">
    <property type="component" value="Unassembled WGS sequence"/>
</dbReference>
<accession>A0AAD5UP28</accession>
<sequence length="126" mass="13956">MNEKGTTRKGKCMRPSYPTTSTADDQSRPRDPNNTLTGHPDGANSYDNETLTSSPAPKTSSLDLPEPTPTRSSKTRTHSKAKGCRIGMYGSEMLMVTQGYTRQFPASELVSFEPSKLVRRRSQKEN</sequence>
<keyword evidence="3" id="KW-1185">Reference proteome</keyword>
<name>A0AAD5UP28_9APHY</name>
<dbReference type="AlphaFoldDB" id="A0AAD5UP28"/>
<evidence type="ECO:0000256" key="1">
    <source>
        <dbReference type="SAM" id="MobiDB-lite"/>
    </source>
</evidence>
<reference evidence="2" key="1">
    <citation type="submission" date="2022-07" db="EMBL/GenBank/DDBJ databases">
        <title>Genome Sequence of Physisporinus lineatus.</title>
        <authorList>
            <person name="Buettner E."/>
        </authorList>
    </citation>
    <scope>NUCLEOTIDE SEQUENCE</scope>
    <source>
        <strain evidence="2">VT162</strain>
    </source>
</reference>
<comment type="caution">
    <text evidence="2">The sequence shown here is derived from an EMBL/GenBank/DDBJ whole genome shotgun (WGS) entry which is preliminary data.</text>
</comment>
<feature type="compositionally biased region" description="Basic residues" evidence="1">
    <location>
        <begin position="73"/>
        <end position="83"/>
    </location>
</feature>
<dbReference type="EMBL" id="JANAWD010001414">
    <property type="protein sequence ID" value="KAJ3473393.1"/>
    <property type="molecule type" value="Genomic_DNA"/>
</dbReference>
<protein>
    <submittedName>
        <fullName evidence="2">Uncharacterized protein</fullName>
    </submittedName>
</protein>
<evidence type="ECO:0000313" key="3">
    <source>
        <dbReference type="Proteomes" id="UP001212997"/>
    </source>
</evidence>
<organism evidence="2 3">
    <name type="scientific">Meripilus lineatus</name>
    <dbReference type="NCBI Taxonomy" id="2056292"/>
    <lineage>
        <taxon>Eukaryota</taxon>
        <taxon>Fungi</taxon>
        <taxon>Dikarya</taxon>
        <taxon>Basidiomycota</taxon>
        <taxon>Agaricomycotina</taxon>
        <taxon>Agaricomycetes</taxon>
        <taxon>Polyporales</taxon>
        <taxon>Meripilaceae</taxon>
        <taxon>Meripilus</taxon>
    </lineage>
</organism>
<proteinExistence type="predicted"/>
<gene>
    <name evidence="2" type="ORF">NLI96_g13025</name>
</gene>
<feature type="compositionally biased region" description="Polar residues" evidence="1">
    <location>
        <begin position="45"/>
        <end position="62"/>
    </location>
</feature>
<evidence type="ECO:0000313" key="2">
    <source>
        <dbReference type="EMBL" id="KAJ3473393.1"/>
    </source>
</evidence>
<feature type="region of interest" description="Disordered" evidence="1">
    <location>
        <begin position="1"/>
        <end position="85"/>
    </location>
</feature>